<reference evidence="1" key="1">
    <citation type="journal article" date="2023" name="G3 (Bethesda)">
        <title>Whole genome assemblies of Zophobas morio and Tenebrio molitor.</title>
        <authorList>
            <person name="Kaur S."/>
            <person name="Stinson S.A."/>
            <person name="diCenzo G.C."/>
        </authorList>
    </citation>
    <scope>NUCLEOTIDE SEQUENCE</scope>
    <source>
        <strain evidence="1">QUZm001</strain>
    </source>
</reference>
<sequence length="97" mass="10631">MKRYTDPQSGMSLKAMSENVLTCYNYLEDAGYFLVTHFVLAPAQEGAIVQVRHGRVVEPGGRDLVCEPVGRNLGQVPGVVERPVEGHYGWIGIDLTA</sequence>
<keyword evidence="2" id="KW-1185">Reference proteome</keyword>
<dbReference type="EMBL" id="JALNTZ010000006">
    <property type="protein sequence ID" value="KAJ3649983.1"/>
    <property type="molecule type" value="Genomic_DNA"/>
</dbReference>
<dbReference type="Proteomes" id="UP001168821">
    <property type="component" value="Unassembled WGS sequence"/>
</dbReference>
<evidence type="ECO:0000313" key="2">
    <source>
        <dbReference type="Proteomes" id="UP001168821"/>
    </source>
</evidence>
<proteinExistence type="predicted"/>
<protein>
    <submittedName>
        <fullName evidence="1">Uncharacterized protein</fullName>
    </submittedName>
</protein>
<organism evidence="1 2">
    <name type="scientific">Zophobas morio</name>
    <dbReference type="NCBI Taxonomy" id="2755281"/>
    <lineage>
        <taxon>Eukaryota</taxon>
        <taxon>Metazoa</taxon>
        <taxon>Ecdysozoa</taxon>
        <taxon>Arthropoda</taxon>
        <taxon>Hexapoda</taxon>
        <taxon>Insecta</taxon>
        <taxon>Pterygota</taxon>
        <taxon>Neoptera</taxon>
        <taxon>Endopterygota</taxon>
        <taxon>Coleoptera</taxon>
        <taxon>Polyphaga</taxon>
        <taxon>Cucujiformia</taxon>
        <taxon>Tenebrionidae</taxon>
        <taxon>Zophobas</taxon>
    </lineage>
</organism>
<comment type="caution">
    <text evidence="1">The sequence shown here is derived from an EMBL/GenBank/DDBJ whole genome shotgun (WGS) entry which is preliminary data.</text>
</comment>
<evidence type="ECO:0000313" key="1">
    <source>
        <dbReference type="EMBL" id="KAJ3649983.1"/>
    </source>
</evidence>
<accession>A0AA38I5L4</accession>
<gene>
    <name evidence="1" type="ORF">Zmor_021696</name>
</gene>
<dbReference type="AlphaFoldDB" id="A0AA38I5L4"/>
<name>A0AA38I5L4_9CUCU</name>